<evidence type="ECO:0000313" key="1">
    <source>
        <dbReference type="EMBL" id="KAH0573935.1"/>
    </source>
</evidence>
<sequence>MENNSYPISHRQQKQNIPTKMKQQFIHTPLDIYSACLVPKFIKSPSQIQKSISFPPNIDRLLDKLEILILIETSKLQILNQKLDKLTSALENIQVHCYEVLI</sequence>
<protein>
    <submittedName>
        <fullName evidence="1">Uncharacterized protein</fullName>
    </submittedName>
</protein>
<dbReference type="RefSeq" id="XP_067764708.1">
    <property type="nucleotide sequence ID" value="XM_067907734.1"/>
</dbReference>
<dbReference type="GeneID" id="94297893"/>
<dbReference type="AlphaFoldDB" id="A0A9P8RYL6"/>
<dbReference type="Proteomes" id="UP000018208">
    <property type="component" value="Unassembled WGS sequence"/>
</dbReference>
<dbReference type="KEGG" id="ssao:94297893"/>
<name>A0A9P8RYL6_9EUKA</name>
<organism evidence="1 2">
    <name type="scientific">Spironucleus salmonicida</name>
    <dbReference type="NCBI Taxonomy" id="348837"/>
    <lineage>
        <taxon>Eukaryota</taxon>
        <taxon>Metamonada</taxon>
        <taxon>Diplomonadida</taxon>
        <taxon>Hexamitidae</taxon>
        <taxon>Hexamitinae</taxon>
        <taxon>Spironucleus</taxon>
    </lineage>
</organism>
<evidence type="ECO:0000313" key="2">
    <source>
        <dbReference type="Proteomes" id="UP000018208"/>
    </source>
</evidence>
<keyword evidence="2" id="KW-1185">Reference proteome</keyword>
<proteinExistence type="predicted"/>
<accession>A0A9P8RYL6</accession>
<dbReference type="EMBL" id="AUWU02000004">
    <property type="protein sequence ID" value="KAH0573935.1"/>
    <property type="molecule type" value="Genomic_DNA"/>
</dbReference>
<comment type="caution">
    <text evidence="1">The sequence shown here is derived from an EMBL/GenBank/DDBJ whole genome shotgun (WGS) entry which is preliminary data.</text>
</comment>
<gene>
    <name evidence="1" type="ORF">SS50377_23870</name>
</gene>
<reference evidence="1 2" key="1">
    <citation type="journal article" date="2014" name="PLoS Genet.">
        <title>The Genome of Spironucleus salmonicida Highlights a Fish Pathogen Adapted to Fluctuating Environments.</title>
        <authorList>
            <person name="Xu F."/>
            <person name="Jerlstrom-Hultqvist J."/>
            <person name="Einarsson E."/>
            <person name="Astvaldsson A."/>
            <person name="Svard S.G."/>
            <person name="Andersson J.O."/>
        </authorList>
    </citation>
    <scope>NUCLEOTIDE SEQUENCE [LARGE SCALE GENOMIC DNA]</scope>
    <source>
        <strain evidence="1 2">ATCC 50377</strain>
    </source>
</reference>